<dbReference type="Pfam" id="PF01019">
    <property type="entry name" value="G_glu_transpept"/>
    <property type="match status" value="1"/>
</dbReference>
<evidence type="ECO:0000313" key="3">
    <source>
        <dbReference type="Proteomes" id="UP000799439"/>
    </source>
</evidence>
<dbReference type="Gene3D" id="3.60.20.40">
    <property type="match status" value="1"/>
</dbReference>
<evidence type="ECO:0000256" key="1">
    <source>
        <dbReference type="SAM" id="MobiDB-lite"/>
    </source>
</evidence>
<feature type="compositionally biased region" description="Basic and acidic residues" evidence="1">
    <location>
        <begin position="105"/>
        <end position="114"/>
    </location>
</feature>
<dbReference type="Gene3D" id="1.10.246.130">
    <property type="match status" value="1"/>
</dbReference>
<sequence length="609" mass="65572">MPLNTKALYPADNPKFVHFASRRSVVHSTKGIVSSTQPLASNCGLRVLQQGGNCADAAVAVAAGLNMTEPGSTGIGGDMFCLFYEAKTKKVHSLNGSGRSSAKSTSERVRKDLGIPDGEPGKIPLTSAHAVTVPGAAAGWVDVVEKFGSGKVTMEDILKPAIELGEEGFPVSELMGSFWERGEELLRNASPNFAEMLKKDPKAKDGCRPPEPGEIMRNPTLANTFRLVAKHGKAGFYSGTVADELVKVVQELGGLLSLEDLKNHMELGTEETEAISIKFRGQGIGESHGKHMHDQSSQGVEVWEHPPNGQGIVALMALGMLEILEEQGKVKKFSQADHNSAEHIHAVVEVLRIAFSDANWWVADPNVAKVPTRELISKPYLTERAKLFDAHKASPALDHGSPAHNHSDTVYFAVTDSEGNGMSFIISNYAGFGTGIIPKGCGFTLQNRGSNFVLGPKNHPNLLEPNKRPYHTIIPAMITNAADQSLHSVYGVMGGFMQPQGHVQVLLNMLVFGHTPQAALDAPRVCIGAGMPDAGDVFDRAVYLEEGISKETADQLTKMGHKVEFVTEMARGLFGRGQVIRWHIDSEEQRGVWSAGSDPRGDGAALPWM</sequence>
<dbReference type="InterPro" id="IPR052896">
    <property type="entry name" value="GGT-like_enzyme"/>
</dbReference>
<organism evidence="2 3">
    <name type="scientific">Myriangium duriaei CBS 260.36</name>
    <dbReference type="NCBI Taxonomy" id="1168546"/>
    <lineage>
        <taxon>Eukaryota</taxon>
        <taxon>Fungi</taxon>
        <taxon>Dikarya</taxon>
        <taxon>Ascomycota</taxon>
        <taxon>Pezizomycotina</taxon>
        <taxon>Dothideomycetes</taxon>
        <taxon>Dothideomycetidae</taxon>
        <taxon>Myriangiales</taxon>
        <taxon>Myriangiaceae</taxon>
        <taxon>Myriangium</taxon>
    </lineage>
</organism>
<name>A0A9P4J8B1_9PEZI</name>
<accession>A0A9P4J8B1</accession>
<dbReference type="InterPro" id="IPR043137">
    <property type="entry name" value="GGT_ssub_C"/>
</dbReference>
<reference evidence="2" key="1">
    <citation type="journal article" date="2020" name="Stud. Mycol.">
        <title>101 Dothideomycetes genomes: a test case for predicting lifestyles and emergence of pathogens.</title>
        <authorList>
            <person name="Haridas S."/>
            <person name="Albert R."/>
            <person name="Binder M."/>
            <person name="Bloem J."/>
            <person name="Labutti K."/>
            <person name="Salamov A."/>
            <person name="Andreopoulos B."/>
            <person name="Baker S."/>
            <person name="Barry K."/>
            <person name="Bills G."/>
            <person name="Bluhm B."/>
            <person name="Cannon C."/>
            <person name="Castanera R."/>
            <person name="Culley D."/>
            <person name="Daum C."/>
            <person name="Ezra D."/>
            <person name="Gonzalez J."/>
            <person name="Henrissat B."/>
            <person name="Kuo A."/>
            <person name="Liang C."/>
            <person name="Lipzen A."/>
            <person name="Lutzoni F."/>
            <person name="Magnuson J."/>
            <person name="Mondo S."/>
            <person name="Nolan M."/>
            <person name="Ohm R."/>
            <person name="Pangilinan J."/>
            <person name="Park H.-J."/>
            <person name="Ramirez L."/>
            <person name="Alfaro M."/>
            <person name="Sun H."/>
            <person name="Tritt A."/>
            <person name="Yoshinaga Y."/>
            <person name="Zwiers L.-H."/>
            <person name="Turgeon B."/>
            <person name="Goodwin S."/>
            <person name="Spatafora J."/>
            <person name="Crous P."/>
            <person name="Grigoriev I."/>
        </authorList>
    </citation>
    <scope>NUCLEOTIDE SEQUENCE</scope>
    <source>
        <strain evidence="2">CBS 260.36</strain>
    </source>
</reference>
<keyword evidence="3" id="KW-1185">Reference proteome</keyword>
<dbReference type="OrthoDB" id="2015213at2759"/>
<dbReference type="InterPro" id="IPR029055">
    <property type="entry name" value="Ntn_hydrolases_N"/>
</dbReference>
<dbReference type="AlphaFoldDB" id="A0A9P4J8B1"/>
<dbReference type="PANTHER" id="PTHR43881:SF1">
    <property type="entry name" value="GAMMA-GLUTAMYLTRANSPEPTIDASE (AFU_ORTHOLOGUE AFUA_4G13580)"/>
    <property type="match status" value="1"/>
</dbReference>
<dbReference type="Proteomes" id="UP000799439">
    <property type="component" value="Unassembled WGS sequence"/>
</dbReference>
<feature type="region of interest" description="Disordered" evidence="1">
    <location>
        <begin position="93"/>
        <end position="121"/>
    </location>
</feature>
<comment type="caution">
    <text evidence="2">The sequence shown here is derived from an EMBL/GenBank/DDBJ whole genome shotgun (WGS) entry which is preliminary data.</text>
</comment>
<evidence type="ECO:0000313" key="2">
    <source>
        <dbReference type="EMBL" id="KAF2157208.1"/>
    </source>
</evidence>
<gene>
    <name evidence="2" type="ORF">K461DRAFT_250052</name>
</gene>
<proteinExistence type="predicted"/>
<protein>
    <submittedName>
        <fullName evidence="2">Gamma-glutamyltranspeptidase</fullName>
    </submittedName>
</protein>
<feature type="compositionally biased region" description="Polar residues" evidence="1">
    <location>
        <begin position="94"/>
        <end position="104"/>
    </location>
</feature>
<dbReference type="PANTHER" id="PTHR43881">
    <property type="entry name" value="GAMMA-GLUTAMYLTRANSPEPTIDASE (AFU_ORTHOLOGUE AFUA_4G13580)"/>
    <property type="match status" value="1"/>
</dbReference>
<dbReference type="EMBL" id="ML996081">
    <property type="protein sequence ID" value="KAF2157208.1"/>
    <property type="molecule type" value="Genomic_DNA"/>
</dbReference>
<dbReference type="SUPFAM" id="SSF56235">
    <property type="entry name" value="N-terminal nucleophile aminohydrolases (Ntn hydrolases)"/>
    <property type="match status" value="1"/>
</dbReference>
<dbReference type="PRINTS" id="PR01210">
    <property type="entry name" value="GGTRANSPTASE"/>
</dbReference>
<dbReference type="InterPro" id="IPR043138">
    <property type="entry name" value="GGT_lsub"/>
</dbReference>